<evidence type="ECO:0000256" key="2">
    <source>
        <dbReference type="ARBA" id="ARBA00022692"/>
    </source>
</evidence>
<dbReference type="Proteomes" id="UP001412067">
    <property type="component" value="Unassembled WGS sequence"/>
</dbReference>
<evidence type="ECO:0000256" key="4">
    <source>
        <dbReference type="ARBA" id="ARBA00023136"/>
    </source>
</evidence>
<keyword evidence="7" id="KW-1185">Reference proteome</keyword>
<comment type="subcellular location">
    <subcellularLocation>
        <location evidence="1">Membrane</location>
        <topology evidence="1">Multi-pass membrane protein</topology>
    </subcellularLocation>
</comment>
<feature type="transmembrane region" description="Helical" evidence="5">
    <location>
        <begin position="56"/>
        <end position="75"/>
    </location>
</feature>
<reference evidence="6 7" key="1">
    <citation type="journal article" date="2022" name="Nat. Plants">
        <title>Genomes of leafy and leafless Platanthera orchids illuminate the evolution of mycoheterotrophy.</title>
        <authorList>
            <person name="Li M.H."/>
            <person name="Liu K.W."/>
            <person name="Li Z."/>
            <person name="Lu H.C."/>
            <person name="Ye Q.L."/>
            <person name="Zhang D."/>
            <person name="Wang J.Y."/>
            <person name="Li Y.F."/>
            <person name="Zhong Z.M."/>
            <person name="Liu X."/>
            <person name="Yu X."/>
            <person name="Liu D.K."/>
            <person name="Tu X.D."/>
            <person name="Liu B."/>
            <person name="Hao Y."/>
            <person name="Liao X.Y."/>
            <person name="Jiang Y.T."/>
            <person name="Sun W.H."/>
            <person name="Chen J."/>
            <person name="Chen Y.Q."/>
            <person name="Ai Y."/>
            <person name="Zhai J.W."/>
            <person name="Wu S.S."/>
            <person name="Zhou Z."/>
            <person name="Hsiao Y.Y."/>
            <person name="Wu W.L."/>
            <person name="Chen Y.Y."/>
            <person name="Lin Y.F."/>
            <person name="Hsu J.L."/>
            <person name="Li C.Y."/>
            <person name="Wang Z.W."/>
            <person name="Zhao X."/>
            <person name="Zhong W.Y."/>
            <person name="Ma X.K."/>
            <person name="Ma L."/>
            <person name="Huang J."/>
            <person name="Chen G.Z."/>
            <person name="Huang M.Z."/>
            <person name="Huang L."/>
            <person name="Peng D.H."/>
            <person name="Luo Y.B."/>
            <person name="Zou S.Q."/>
            <person name="Chen S.P."/>
            <person name="Lan S."/>
            <person name="Tsai W.C."/>
            <person name="Van de Peer Y."/>
            <person name="Liu Z.J."/>
        </authorList>
    </citation>
    <scope>NUCLEOTIDE SEQUENCE [LARGE SCALE GENOMIC DNA]</scope>
    <source>
        <strain evidence="6">Lor288</strain>
    </source>
</reference>
<dbReference type="InterPro" id="IPR007271">
    <property type="entry name" value="Nuc_sug_transpt"/>
</dbReference>
<accession>A0ABR2MF79</accession>
<keyword evidence="2 5" id="KW-0812">Transmembrane</keyword>
<feature type="transmembrane region" description="Helical" evidence="5">
    <location>
        <begin position="16"/>
        <end position="35"/>
    </location>
</feature>
<evidence type="ECO:0000256" key="1">
    <source>
        <dbReference type="ARBA" id="ARBA00004141"/>
    </source>
</evidence>
<comment type="caution">
    <text evidence="6">The sequence shown here is derived from an EMBL/GenBank/DDBJ whole genome shotgun (WGS) entry which is preliminary data.</text>
</comment>
<name>A0ABR2MF79_9ASPA</name>
<protein>
    <submittedName>
        <fullName evidence="6">CMP-sialic acid transporter 4</fullName>
    </submittedName>
</protein>
<sequence length="88" mass="10018">MIYNLVAFRNTNLDRAISICFFHGYSFITVCLIFTQTLSEVDVIMVLKYTDNIIKVYSTSVTLLLTTIISSMILLDFDLKSSFFTGLV</sequence>
<keyword evidence="4 5" id="KW-0472">Membrane</keyword>
<organism evidence="6 7">
    <name type="scientific">Platanthera guangdongensis</name>
    <dbReference type="NCBI Taxonomy" id="2320717"/>
    <lineage>
        <taxon>Eukaryota</taxon>
        <taxon>Viridiplantae</taxon>
        <taxon>Streptophyta</taxon>
        <taxon>Embryophyta</taxon>
        <taxon>Tracheophyta</taxon>
        <taxon>Spermatophyta</taxon>
        <taxon>Magnoliopsida</taxon>
        <taxon>Liliopsida</taxon>
        <taxon>Asparagales</taxon>
        <taxon>Orchidaceae</taxon>
        <taxon>Orchidoideae</taxon>
        <taxon>Orchideae</taxon>
        <taxon>Orchidinae</taxon>
        <taxon>Platanthera</taxon>
    </lineage>
</organism>
<dbReference type="Pfam" id="PF04142">
    <property type="entry name" value="Nuc_sug_transp"/>
    <property type="match status" value="1"/>
</dbReference>
<dbReference type="PANTHER" id="PTHR10231">
    <property type="entry name" value="NUCLEOTIDE-SUGAR TRANSMEMBRANE TRANSPORTER"/>
    <property type="match status" value="1"/>
</dbReference>
<evidence type="ECO:0000256" key="5">
    <source>
        <dbReference type="SAM" id="Phobius"/>
    </source>
</evidence>
<evidence type="ECO:0000256" key="3">
    <source>
        <dbReference type="ARBA" id="ARBA00022989"/>
    </source>
</evidence>
<dbReference type="EMBL" id="JBBWWR010000008">
    <property type="protein sequence ID" value="KAK8962819.1"/>
    <property type="molecule type" value="Genomic_DNA"/>
</dbReference>
<gene>
    <name evidence="6" type="ORF">KSP40_PGU003436</name>
</gene>
<evidence type="ECO:0000313" key="7">
    <source>
        <dbReference type="Proteomes" id="UP001412067"/>
    </source>
</evidence>
<evidence type="ECO:0000313" key="6">
    <source>
        <dbReference type="EMBL" id="KAK8962819.1"/>
    </source>
</evidence>
<keyword evidence="3 5" id="KW-1133">Transmembrane helix</keyword>
<proteinExistence type="predicted"/>